<dbReference type="InterPro" id="IPR036388">
    <property type="entry name" value="WH-like_DNA-bd_sf"/>
</dbReference>
<evidence type="ECO:0000313" key="7">
    <source>
        <dbReference type="EMBL" id="QAA94753.1"/>
    </source>
</evidence>
<dbReference type="SUPFAM" id="SSF55781">
    <property type="entry name" value="GAF domain-like"/>
    <property type="match status" value="1"/>
</dbReference>
<dbReference type="KEGG" id="pus:CKA81_13535"/>
<accession>A0A410GEN2</accession>
<evidence type="ECO:0008006" key="9">
    <source>
        <dbReference type="Google" id="ProtNLM"/>
    </source>
</evidence>
<evidence type="ECO:0000256" key="4">
    <source>
        <dbReference type="SAM" id="MobiDB-lite"/>
    </source>
</evidence>
<dbReference type="Proteomes" id="UP000283474">
    <property type="component" value="Chromosome"/>
</dbReference>
<dbReference type="Gene3D" id="1.10.10.10">
    <property type="entry name" value="Winged helix-like DNA-binding domain superfamily/Winged helix DNA-binding domain"/>
    <property type="match status" value="1"/>
</dbReference>
<dbReference type="InterPro" id="IPR029016">
    <property type="entry name" value="GAF-like_dom_sf"/>
</dbReference>
<protein>
    <recommendedName>
        <fullName evidence="9">IclR family transcriptional regulator</fullName>
    </recommendedName>
</protein>
<evidence type="ECO:0000313" key="8">
    <source>
        <dbReference type="Proteomes" id="UP000283474"/>
    </source>
</evidence>
<dbReference type="Gene3D" id="3.30.450.40">
    <property type="match status" value="1"/>
</dbReference>
<dbReference type="GO" id="GO:0003677">
    <property type="term" value="F:DNA binding"/>
    <property type="evidence" value="ECO:0007669"/>
    <property type="project" value="UniProtKB-KW"/>
</dbReference>
<keyword evidence="3" id="KW-0804">Transcription</keyword>
<proteinExistence type="predicted"/>
<evidence type="ECO:0000256" key="3">
    <source>
        <dbReference type="ARBA" id="ARBA00023163"/>
    </source>
</evidence>
<dbReference type="GO" id="GO:0003700">
    <property type="term" value="F:DNA-binding transcription factor activity"/>
    <property type="evidence" value="ECO:0007669"/>
    <property type="project" value="TreeGrafter"/>
</dbReference>
<gene>
    <name evidence="7" type="ORF">CKA81_13535</name>
</gene>
<dbReference type="InterPro" id="IPR005471">
    <property type="entry name" value="Tscrpt_reg_IclR_N"/>
</dbReference>
<dbReference type="InterPro" id="IPR036390">
    <property type="entry name" value="WH_DNA-bd_sf"/>
</dbReference>
<dbReference type="EMBL" id="CP022987">
    <property type="protein sequence ID" value="QAA94753.1"/>
    <property type="molecule type" value="Genomic_DNA"/>
</dbReference>
<feature type="domain" description="IclR-ED" evidence="6">
    <location>
        <begin position="116"/>
        <end position="297"/>
    </location>
</feature>
<dbReference type="GO" id="GO:0045892">
    <property type="term" value="P:negative regulation of DNA-templated transcription"/>
    <property type="evidence" value="ECO:0007669"/>
    <property type="project" value="TreeGrafter"/>
</dbReference>
<dbReference type="InterPro" id="IPR050707">
    <property type="entry name" value="HTH_MetabolicPath_Reg"/>
</dbReference>
<dbReference type="PANTHER" id="PTHR30136:SF34">
    <property type="entry name" value="TRANSCRIPTIONAL REGULATOR"/>
    <property type="match status" value="1"/>
</dbReference>
<evidence type="ECO:0000256" key="2">
    <source>
        <dbReference type="ARBA" id="ARBA00023125"/>
    </source>
</evidence>
<evidence type="ECO:0000259" key="6">
    <source>
        <dbReference type="PROSITE" id="PS51078"/>
    </source>
</evidence>
<evidence type="ECO:0000256" key="1">
    <source>
        <dbReference type="ARBA" id="ARBA00023015"/>
    </source>
</evidence>
<keyword evidence="1" id="KW-0805">Transcription regulation</keyword>
<keyword evidence="8" id="KW-1185">Reference proteome</keyword>
<dbReference type="Pfam" id="PF09339">
    <property type="entry name" value="HTH_IclR"/>
    <property type="match status" value="1"/>
</dbReference>
<name>A0A410GEN2_9BURK</name>
<reference evidence="7 8" key="1">
    <citation type="submission" date="2017-08" db="EMBL/GenBank/DDBJ databases">
        <authorList>
            <person name="Park S.-J."/>
            <person name="Kim H."/>
        </authorList>
    </citation>
    <scope>NUCLEOTIDE SEQUENCE [LARGE SCALE GENOMIC DNA]</scope>
    <source>
        <strain evidence="8">ye3</strain>
    </source>
</reference>
<dbReference type="PANTHER" id="PTHR30136">
    <property type="entry name" value="HELIX-TURN-HELIX TRANSCRIPTIONAL REGULATOR, ICLR FAMILY"/>
    <property type="match status" value="1"/>
</dbReference>
<keyword evidence="2" id="KW-0238">DNA-binding</keyword>
<dbReference type="AlphaFoldDB" id="A0A410GEN2"/>
<feature type="domain" description="HTH iclR-type" evidence="5">
    <location>
        <begin position="53"/>
        <end position="115"/>
    </location>
</feature>
<dbReference type="SUPFAM" id="SSF46785">
    <property type="entry name" value="Winged helix' DNA-binding domain"/>
    <property type="match status" value="1"/>
</dbReference>
<dbReference type="OrthoDB" id="8689343at2"/>
<dbReference type="InterPro" id="IPR014757">
    <property type="entry name" value="Tscrpt_reg_IclR_C"/>
</dbReference>
<dbReference type="Pfam" id="PF01614">
    <property type="entry name" value="IclR_C"/>
    <property type="match status" value="1"/>
</dbReference>
<dbReference type="PROSITE" id="PS51078">
    <property type="entry name" value="ICLR_ED"/>
    <property type="match status" value="1"/>
</dbReference>
<sequence length="297" mass="32844">MGTLLSIFRGEEVQKHIDETLTTESTTGSAPAAPETLNSAAPRSAQVDDRVFMKSVERTFLVLEAFGKAQHPLTLAEIAQLVGIDKSGAQRICYTLQALGYLERAHNGRGLVPGKKILERSFDYLRYNPLIERAAPILVNLRRDLQERVDLSLFDDLTVIYAYRLLSKRDFFYANLAGRRVPTFLSSGGRAIMAHLPDDEVNSILARSDLQPRTVKSTTDVKELWQCIKQARQDGYAVAVEQWLLGEIAIASAILDSKGRPIAAIHVSASLAEWTPEAFCHRIGPRVIEATRALSGA</sequence>
<dbReference type="SMART" id="SM00346">
    <property type="entry name" value="HTH_ICLR"/>
    <property type="match status" value="1"/>
</dbReference>
<dbReference type="PROSITE" id="PS51077">
    <property type="entry name" value="HTH_ICLR"/>
    <property type="match status" value="1"/>
</dbReference>
<evidence type="ECO:0000259" key="5">
    <source>
        <dbReference type="PROSITE" id="PS51077"/>
    </source>
</evidence>
<organism evidence="7 8">
    <name type="scientific">Pollutimonas thiosulfatoxidans</name>
    <dbReference type="NCBI Taxonomy" id="2028345"/>
    <lineage>
        <taxon>Bacteria</taxon>
        <taxon>Pseudomonadati</taxon>
        <taxon>Pseudomonadota</taxon>
        <taxon>Betaproteobacteria</taxon>
        <taxon>Burkholderiales</taxon>
        <taxon>Alcaligenaceae</taxon>
        <taxon>Pollutimonas</taxon>
    </lineage>
</organism>
<feature type="region of interest" description="Disordered" evidence="4">
    <location>
        <begin position="21"/>
        <end position="42"/>
    </location>
</feature>